<protein>
    <submittedName>
        <fullName evidence="1">Uncharacterized protein</fullName>
    </submittedName>
</protein>
<reference evidence="1 2" key="1">
    <citation type="journal article" date="2017" name="Int. J. Parasitol.">
        <title>The genome of the protozoan parasite Cystoisospora suis and a reverse vaccinology approach to identify vaccine candidates.</title>
        <authorList>
            <person name="Palmieri N."/>
            <person name="Shrestha A."/>
            <person name="Ruttkowski B."/>
            <person name="Beck T."/>
            <person name="Vogl C."/>
            <person name="Tomley F."/>
            <person name="Blake D.P."/>
            <person name="Joachim A."/>
        </authorList>
    </citation>
    <scope>NUCLEOTIDE SEQUENCE [LARGE SCALE GENOMIC DNA]</scope>
    <source>
        <strain evidence="1 2">Wien I</strain>
    </source>
</reference>
<dbReference type="VEuPathDB" id="ToxoDB:CSUI_001191"/>
<evidence type="ECO:0000313" key="1">
    <source>
        <dbReference type="EMBL" id="PHJ24957.1"/>
    </source>
</evidence>
<keyword evidence="2" id="KW-1185">Reference proteome</keyword>
<dbReference type="AlphaFoldDB" id="A0A2C6L9M9"/>
<name>A0A2C6L9M9_9APIC</name>
<gene>
    <name evidence="1" type="ORF">CSUI_001191</name>
</gene>
<accession>A0A2C6L9M9</accession>
<comment type="caution">
    <text evidence="1">The sequence shown here is derived from an EMBL/GenBank/DDBJ whole genome shotgun (WGS) entry which is preliminary data.</text>
</comment>
<dbReference type="Proteomes" id="UP000221165">
    <property type="component" value="Unassembled WGS sequence"/>
</dbReference>
<organism evidence="1 2">
    <name type="scientific">Cystoisospora suis</name>
    <dbReference type="NCBI Taxonomy" id="483139"/>
    <lineage>
        <taxon>Eukaryota</taxon>
        <taxon>Sar</taxon>
        <taxon>Alveolata</taxon>
        <taxon>Apicomplexa</taxon>
        <taxon>Conoidasida</taxon>
        <taxon>Coccidia</taxon>
        <taxon>Eucoccidiorida</taxon>
        <taxon>Eimeriorina</taxon>
        <taxon>Sarcocystidae</taxon>
        <taxon>Cystoisospora</taxon>
    </lineage>
</organism>
<proteinExistence type="predicted"/>
<evidence type="ECO:0000313" key="2">
    <source>
        <dbReference type="Proteomes" id="UP000221165"/>
    </source>
</evidence>
<dbReference type="RefSeq" id="XP_067926629.1">
    <property type="nucleotide sequence ID" value="XM_068061397.1"/>
</dbReference>
<sequence>MPFVNVQSIKRSLGFSFRAIFKCGRLGVFGRVPFHFKKGGGWSSAFTSHFGWARRRYTHRLQLVPRTDAFPRSLLLLWSMPGAAVTCTRTERPRRCFFSYNQTRGLRCCRGYPSVRDKRLHRSLLRGCSCNAGDHWRKRGAGFTAAVSRSAS</sequence>
<dbReference type="GeneID" id="94424608"/>
<dbReference type="EMBL" id="MIGC01000475">
    <property type="protein sequence ID" value="PHJ24957.1"/>
    <property type="molecule type" value="Genomic_DNA"/>
</dbReference>